<dbReference type="Proteomes" id="UP000077266">
    <property type="component" value="Unassembled WGS sequence"/>
</dbReference>
<name>A0A165LB20_EXIGL</name>
<evidence type="ECO:0000313" key="2">
    <source>
        <dbReference type="Proteomes" id="UP000077266"/>
    </source>
</evidence>
<proteinExistence type="predicted"/>
<keyword evidence="2" id="KW-1185">Reference proteome</keyword>
<sequence length="72" mass="7689">MLLPSDLEDLRVYVAQLAQRAIDRDDSGSASIRVEVCTAMAVAVHDVLSAVKMAHNDTIGVNKLPLEVLVGS</sequence>
<organism evidence="1 2">
    <name type="scientific">Exidia glandulosa HHB12029</name>
    <dbReference type="NCBI Taxonomy" id="1314781"/>
    <lineage>
        <taxon>Eukaryota</taxon>
        <taxon>Fungi</taxon>
        <taxon>Dikarya</taxon>
        <taxon>Basidiomycota</taxon>
        <taxon>Agaricomycotina</taxon>
        <taxon>Agaricomycetes</taxon>
        <taxon>Auriculariales</taxon>
        <taxon>Exidiaceae</taxon>
        <taxon>Exidia</taxon>
    </lineage>
</organism>
<protein>
    <submittedName>
        <fullName evidence="1">Uncharacterized protein</fullName>
    </submittedName>
</protein>
<gene>
    <name evidence="1" type="ORF">EXIGLDRAFT_832750</name>
</gene>
<evidence type="ECO:0000313" key="1">
    <source>
        <dbReference type="EMBL" id="KZV97621.1"/>
    </source>
</evidence>
<accession>A0A165LB20</accession>
<dbReference type="InParanoid" id="A0A165LB20"/>
<dbReference type="AlphaFoldDB" id="A0A165LB20"/>
<dbReference type="EMBL" id="KV425928">
    <property type="protein sequence ID" value="KZV97621.1"/>
    <property type="molecule type" value="Genomic_DNA"/>
</dbReference>
<reference evidence="1 2" key="1">
    <citation type="journal article" date="2016" name="Mol. Biol. Evol.">
        <title>Comparative Genomics of Early-Diverging Mushroom-Forming Fungi Provides Insights into the Origins of Lignocellulose Decay Capabilities.</title>
        <authorList>
            <person name="Nagy L.G."/>
            <person name="Riley R."/>
            <person name="Tritt A."/>
            <person name="Adam C."/>
            <person name="Daum C."/>
            <person name="Floudas D."/>
            <person name="Sun H."/>
            <person name="Yadav J.S."/>
            <person name="Pangilinan J."/>
            <person name="Larsson K.H."/>
            <person name="Matsuura K."/>
            <person name="Barry K."/>
            <person name="Labutti K."/>
            <person name="Kuo R."/>
            <person name="Ohm R.A."/>
            <person name="Bhattacharya S.S."/>
            <person name="Shirouzu T."/>
            <person name="Yoshinaga Y."/>
            <person name="Martin F.M."/>
            <person name="Grigoriev I.V."/>
            <person name="Hibbett D.S."/>
        </authorList>
    </citation>
    <scope>NUCLEOTIDE SEQUENCE [LARGE SCALE GENOMIC DNA]</scope>
    <source>
        <strain evidence="1 2">HHB12029</strain>
    </source>
</reference>